<evidence type="ECO:0008006" key="4">
    <source>
        <dbReference type="Google" id="ProtNLM"/>
    </source>
</evidence>
<sequence length="292" mass="33038">MINTDVDFNQKRDFSDIINVTFSFIKQEFKELFSTIAIYTFIPLLGVAIISVFYTSDIWGTYIQGIVSRSPAVEAPNLTYLLLLIVLSIVGNIMVMGITFEYVNLYNIKGKGNFTRADVANAFAKDFLKILGYNLVIFIVIFFAFLFFIIPGIYLSVPLAFVTLVLIAEKTGFSKSWSRCFEFIRDNWWITFALILITYIIIGIMSLVFSIPMSIYGGIQGYTAASVGEFDMNFGILTIFSIISTLGSAWLYVIMYIMLGAQYYSLNSNKSKASSILDRINEIEDRPVEDSF</sequence>
<dbReference type="Proteomes" id="UP000708576">
    <property type="component" value="Unassembled WGS sequence"/>
</dbReference>
<proteinExistence type="predicted"/>
<evidence type="ECO:0000313" key="3">
    <source>
        <dbReference type="Proteomes" id="UP000708576"/>
    </source>
</evidence>
<dbReference type="RefSeq" id="WP_212211938.1">
    <property type="nucleotide sequence ID" value="NZ_JAGUCO010000001.1"/>
</dbReference>
<dbReference type="EMBL" id="JAGUCO010000001">
    <property type="protein sequence ID" value="MBS2096665.1"/>
    <property type="molecule type" value="Genomic_DNA"/>
</dbReference>
<evidence type="ECO:0000313" key="2">
    <source>
        <dbReference type="EMBL" id="MBS2096665.1"/>
    </source>
</evidence>
<keyword evidence="1" id="KW-1133">Transmembrane helix</keyword>
<name>A0ABS5JP73_9BACT</name>
<feature type="transmembrane region" description="Helical" evidence="1">
    <location>
        <begin position="32"/>
        <end position="54"/>
    </location>
</feature>
<accession>A0ABS5JP73</accession>
<organism evidence="2 3">
    <name type="scientific">Carboxylicivirga linearis</name>
    <dbReference type="NCBI Taxonomy" id="1628157"/>
    <lineage>
        <taxon>Bacteria</taxon>
        <taxon>Pseudomonadati</taxon>
        <taxon>Bacteroidota</taxon>
        <taxon>Bacteroidia</taxon>
        <taxon>Marinilabiliales</taxon>
        <taxon>Marinilabiliaceae</taxon>
        <taxon>Carboxylicivirga</taxon>
    </lineage>
</organism>
<feature type="transmembrane region" description="Helical" evidence="1">
    <location>
        <begin position="188"/>
        <end position="209"/>
    </location>
</feature>
<keyword evidence="3" id="KW-1185">Reference proteome</keyword>
<keyword evidence="1" id="KW-0472">Membrane</keyword>
<feature type="transmembrane region" description="Helical" evidence="1">
    <location>
        <begin position="135"/>
        <end position="168"/>
    </location>
</feature>
<evidence type="ECO:0000256" key="1">
    <source>
        <dbReference type="SAM" id="Phobius"/>
    </source>
</evidence>
<protein>
    <recommendedName>
        <fullName evidence="4">Glycerophosphoryl diester phosphodiesterase membrane domain-containing protein</fullName>
    </recommendedName>
</protein>
<gene>
    <name evidence="2" type="ORF">KEM10_00160</name>
</gene>
<feature type="transmembrane region" description="Helical" evidence="1">
    <location>
        <begin position="78"/>
        <end position="103"/>
    </location>
</feature>
<keyword evidence="1" id="KW-0812">Transmembrane</keyword>
<reference evidence="2 3" key="1">
    <citation type="journal article" date="2015" name="Int. J. Syst. Evol. Microbiol.">
        <title>Carboxylicivirga linearis sp. nov., isolated from a sea cucumber culture pond.</title>
        <authorList>
            <person name="Wang F.Q."/>
            <person name="Zhou Y.X."/>
            <person name="Lin X.Z."/>
            <person name="Chen G.J."/>
            <person name="Du Z.J."/>
        </authorList>
    </citation>
    <scope>NUCLEOTIDE SEQUENCE [LARGE SCALE GENOMIC DNA]</scope>
    <source>
        <strain evidence="2 3">FB218</strain>
    </source>
</reference>
<comment type="caution">
    <text evidence="2">The sequence shown here is derived from an EMBL/GenBank/DDBJ whole genome shotgun (WGS) entry which is preliminary data.</text>
</comment>